<gene>
    <name evidence="1" type="ORF">ACFFUQ_06160</name>
</gene>
<dbReference type="RefSeq" id="WP_290268087.1">
    <property type="nucleotide sequence ID" value="NZ_JAUFQQ010000005.1"/>
</dbReference>
<comment type="caution">
    <text evidence="1">The sequence shown here is derived from an EMBL/GenBank/DDBJ whole genome shotgun (WGS) entry which is preliminary data.</text>
</comment>
<reference evidence="1 2" key="1">
    <citation type="submission" date="2024-09" db="EMBL/GenBank/DDBJ databases">
        <authorList>
            <person name="Sun Q."/>
            <person name="Mori K."/>
        </authorList>
    </citation>
    <scope>NUCLEOTIDE SEQUENCE [LARGE SCALE GENOMIC DNA]</scope>
    <source>
        <strain evidence="1 2">CECT 7908</strain>
    </source>
</reference>
<accession>A0ABV5FJ76</accession>
<evidence type="ECO:0000313" key="2">
    <source>
        <dbReference type="Proteomes" id="UP001589589"/>
    </source>
</evidence>
<organism evidence="1 2">
    <name type="scientific">Flavobacterium branchiarum</name>
    <dbReference type="NCBI Taxonomy" id="1114870"/>
    <lineage>
        <taxon>Bacteria</taxon>
        <taxon>Pseudomonadati</taxon>
        <taxon>Bacteroidota</taxon>
        <taxon>Flavobacteriia</taxon>
        <taxon>Flavobacteriales</taxon>
        <taxon>Flavobacteriaceae</taxon>
        <taxon>Flavobacterium</taxon>
    </lineage>
</organism>
<name>A0ABV5FJ76_9FLAO</name>
<proteinExistence type="predicted"/>
<dbReference type="EMBL" id="JBHMEX010000023">
    <property type="protein sequence ID" value="MFB9063601.1"/>
    <property type="molecule type" value="Genomic_DNA"/>
</dbReference>
<sequence>MNNFFKLIILLIFTSSTYAQKISENLYVDKAWVNEYEEWSDFKFSGQIIISPTAEPNEASFRITSYDFLFNLSEGRAKFRNKQSYTSAEFSHPRKIRSTTDKQGIVNATYEGTLVFQNGNDYFSVVALATILDKGNIIGLKMQLKDNSREYAFSFKPSN</sequence>
<dbReference type="Proteomes" id="UP001589589">
    <property type="component" value="Unassembled WGS sequence"/>
</dbReference>
<evidence type="ECO:0008006" key="3">
    <source>
        <dbReference type="Google" id="ProtNLM"/>
    </source>
</evidence>
<evidence type="ECO:0000313" key="1">
    <source>
        <dbReference type="EMBL" id="MFB9063601.1"/>
    </source>
</evidence>
<protein>
    <recommendedName>
        <fullName evidence="3">DUF4251 domain-containing protein</fullName>
    </recommendedName>
</protein>
<keyword evidence="2" id="KW-1185">Reference proteome</keyword>